<dbReference type="Gene3D" id="2.40.110.20">
    <property type="match status" value="1"/>
</dbReference>
<keyword evidence="3" id="KW-0274">FAD</keyword>
<dbReference type="InterPro" id="IPR009100">
    <property type="entry name" value="AcylCoA_DH/oxidase_NM_dom_sf"/>
</dbReference>
<dbReference type="InterPro" id="IPR041504">
    <property type="entry name" value="AidB_N"/>
</dbReference>
<dbReference type="GO" id="GO:0003995">
    <property type="term" value="F:acyl-CoA dehydrogenase activity"/>
    <property type="evidence" value="ECO:0007669"/>
    <property type="project" value="TreeGrafter"/>
</dbReference>
<sequence>MNETHEVFNQPLPLQDVNLFAGNRPMQDALDRLAPAMDRSALVELGALAGSAEMQMHARLAHVFTPQLRTHSRQGHRIDQVEFHPSYHALMGAAVAAGLHGAPFADAEQASGHAHLRRAAGFMLFTELEPATLCPISMTYAATPALRGNPAIYRDWAPALTSRAYDPVMRRWTDKAGVTMGMGMTEKQGGSDVRANTTQAVPDGEDAWGRRFVVTGHKWFFSAPMCDAFLILAQTPAGLSCLFLPRVLPDGSVNALRIQRLKDKLGNKANASAEVEFHAATAWLVGEEGRGVPQILAMGTMTRLDCALGTSGLMRQALALAIDHTRQRRAFGKPLIEQPLMKNVLADLALESEAATVLALRLAHSFDRAGGDAHERVMQRLLTPVAKFWICKRGSPFAQEAMECLGGNGYVEEQGEGVMARIYREMPVNSIWEGAGNIMALDLLRALRQADAAAALAQELAPARGAHPALDRWIDHLPAQMEDLATEWEARRLAERVALAVQAAWLARCAPGVVLGAFCDSRLDSRWGHSFGALGAGVDWDAIIERARPR</sequence>
<accession>A0A4R6UAD0</accession>
<protein>
    <submittedName>
        <fullName evidence="7">Putative acyl-CoA dehydrogenase</fullName>
    </submittedName>
</protein>
<dbReference type="Gene3D" id="1.20.140.10">
    <property type="entry name" value="Butyryl-CoA Dehydrogenase, subunit A, domain 3"/>
    <property type="match status" value="1"/>
</dbReference>
<evidence type="ECO:0000313" key="7">
    <source>
        <dbReference type="EMBL" id="TDQ43471.1"/>
    </source>
</evidence>
<dbReference type="NCBIfam" id="NF008594">
    <property type="entry name" value="PRK11561.1"/>
    <property type="match status" value="1"/>
</dbReference>
<feature type="domain" description="Acyl-CoA oxidase/dehydrogenase middle" evidence="5">
    <location>
        <begin position="182"/>
        <end position="278"/>
    </location>
</feature>
<keyword evidence="2" id="KW-0285">Flavoprotein</keyword>
<gene>
    <name evidence="7" type="ORF">DFR43_10641</name>
</gene>
<comment type="similarity">
    <text evidence="1">Belongs to the acyl-CoA dehydrogenase family.</text>
</comment>
<dbReference type="EMBL" id="SNYL01000006">
    <property type="protein sequence ID" value="TDQ43471.1"/>
    <property type="molecule type" value="Genomic_DNA"/>
</dbReference>
<dbReference type="AlphaFoldDB" id="A0A4R6UAD0"/>
<dbReference type="Pfam" id="PF18158">
    <property type="entry name" value="AidB_N"/>
    <property type="match status" value="1"/>
</dbReference>
<evidence type="ECO:0000259" key="4">
    <source>
        <dbReference type="Pfam" id="PF00441"/>
    </source>
</evidence>
<evidence type="ECO:0000259" key="6">
    <source>
        <dbReference type="Pfam" id="PF18158"/>
    </source>
</evidence>
<evidence type="ECO:0000256" key="1">
    <source>
        <dbReference type="ARBA" id="ARBA00009347"/>
    </source>
</evidence>
<dbReference type="OrthoDB" id="9771038at2"/>
<dbReference type="RefSeq" id="WP_133596817.1">
    <property type="nucleotide sequence ID" value="NZ_SNYL01000006.1"/>
</dbReference>
<reference evidence="7 8" key="1">
    <citation type="submission" date="2019-03" db="EMBL/GenBank/DDBJ databases">
        <title>Genomic Encyclopedia of Type Strains, Phase IV (KMG-IV): sequencing the most valuable type-strain genomes for metagenomic binning, comparative biology and taxonomic classification.</title>
        <authorList>
            <person name="Goeker M."/>
        </authorList>
    </citation>
    <scope>NUCLEOTIDE SEQUENCE [LARGE SCALE GENOMIC DNA]</scope>
    <source>
        <strain evidence="7 8">DSM 19605</strain>
    </source>
</reference>
<dbReference type="InterPro" id="IPR006091">
    <property type="entry name" value="Acyl-CoA_Oxase/DH_mid-dom"/>
</dbReference>
<evidence type="ECO:0000256" key="2">
    <source>
        <dbReference type="ARBA" id="ARBA00022630"/>
    </source>
</evidence>
<organism evidence="7 8">
    <name type="scientific">Tepidicella xavieri</name>
    <dbReference type="NCBI Taxonomy" id="360241"/>
    <lineage>
        <taxon>Bacteria</taxon>
        <taxon>Pseudomonadati</taxon>
        <taxon>Pseudomonadota</taxon>
        <taxon>Betaproteobacteria</taxon>
        <taxon>Burkholderiales</taxon>
        <taxon>Tepidicella</taxon>
    </lineage>
</organism>
<evidence type="ECO:0000313" key="8">
    <source>
        <dbReference type="Proteomes" id="UP000295510"/>
    </source>
</evidence>
<evidence type="ECO:0000256" key="3">
    <source>
        <dbReference type="ARBA" id="ARBA00022827"/>
    </source>
</evidence>
<feature type="domain" description="Acyl-CoA dehydrogenase/oxidase C-terminal" evidence="4">
    <location>
        <begin position="289"/>
        <end position="447"/>
    </location>
</feature>
<feature type="domain" description="Adaptive response protein AidB N-terminal" evidence="6">
    <location>
        <begin position="9"/>
        <end position="167"/>
    </location>
</feature>
<evidence type="ECO:0000259" key="5">
    <source>
        <dbReference type="Pfam" id="PF02770"/>
    </source>
</evidence>
<dbReference type="PANTHER" id="PTHR42707:SF3">
    <property type="entry name" value="ACYL-COA DEHYDROGENASE AIDB-RELATED"/>
    <property type="match status" value="1"/>
</dbReference>
<comment type="caution">
    <text evidence="7">The sequence shown here is derived from an EMBL/GenBank/DDBJ whole genome shotgun (WGS) entry which is preliminary data.</text>
</comment>
<dbReference type="PANTHER" id="PTHR42707">
    <property type="entry name" value="ACYL-COA DEHYDROGENASE"/>
    <property type="match status" value="1"/>
</dbReference>
<proteinExistence type="inferred from homology"/>
<dbReference type="InterPro" id="IPR036250">
    <property type="entry name" value="AcylCo_DH-like_C"/>
</dbReference>
<dbReference type="Pfam" id="PF00441">
    <property type="entry name" value="Acyl-CoA_dh_1"/>
    <property type="match status" value="1"/>
</dbReference>
<dbReference type="Pfam" id="PF02770">
    <property type="entry name" value="Acyl-CoA_dh_M"/>
    <property type="match status" value="1"/>
</dbReference>
<dbReference type="Proteomes" id="UP000295510">
    <property type="component" value="Unassembled WGS sequence"/>
</dbReference>
<dbReference type="InterPro" id="IPR009075">
    <property type="entry name" value="AcylCo_DH/oxidase_C"/>
</dbReference>
<dbReference type="InterPro" id="IPR052904">
    <property type="entry name" value="Acyl-CoA_dehydrogenase-like"/>
</dbReference>
<dbReference type="Gene3D" id="6.10.250.600">
    <property type="match status" value="1"/>
</dbReference>
<dbReference type="SUPFAM" id="SSF56645">
    <property type="entry name" value="Acyl-CoA dehydrogenase NM domain-like"/>
    <property type="match status" value="1"/>
</dbReference>
<name>A0A4R6UAD0_9BURK</name>
<dbReference type="SUPFAM" id="SSF47203">
    <property type="entry name" value="Acyl-CoA dehydrogenase C-terminal domain-like"/>
    <property type="match status" value="1"/>
</dbReference>
<keyword evidence="8" id="KW-1185">Reference proteome</keyword>